<keyword evidence="2" id="KW-1185">Reference proteome</keyword>
<dbReference type="EMBL" id="PYOU01000002">
    <property type="protein sequence ID" value="PSX12417.1"/>
    <property type="molecule type" value="Genomic_DNA"/>
</dbReference>
<evidence type="ECO:0000313" key="1">
    <source>
        <dbReference type="EMBL" id="PSX12417.1"/>
    </source>
</evidence>
<protein>
    <submittedName>
        <fullName evidence="1">Uncharacterized protein</fullName>
    </submittedName>
</protein>
<evidence type="ECO:0000313" key="2">
    <source>
        <dbReference type="Proteomes" id="UP000240989"/>
    </source>
</evidence>
<accession>A0ABX5H9X3</accession>
<dbReference type="Proteomes" id="UP000240989">
    <property type="component" value="Unassembled WGS sequence"/>
</dbReference>
<organism evidence="1 2">
    <name type="scientific">Photobacterium angustum</name>
    <dbReference type="NCBI Taxonomy" id="661"/>
    <lineage>
        <taxon>Bacteria</taxon>
        <taxon>Pseudomonadati</taxon>
        <taxon>Pseudomonadota</taxon>
        <taxon>Gammaproteobacteria</taxon>
        <taxon>Vibrionales</taxon>
        <taxon>Vibrionaceae</taxon>
        <taxon>Photobacterium</taxon>
    </lineage>
</organism>
<proteinExistence type="predicted"/>
<name>A0ABX5H9X3_PHOAN</name>
<sequence>MTNKLTLKDRIYTLISGVPPTPKLTEKELDELPRGITIRFKPQVRKFLEHQASHLGCSMQDLVSMTMTSVMKATDNPAASELELTCSRFRRCFEVYGINTFDIPEFLNTGELSRSQLMEDQNLIDALTDDMFKEIATILNIESNWIKGITERPIPYNGHYRWYKRIGGMAYQLARYRMSGEKIRVLFIVDYDNSQLETDMAKATEDDSTSEKLNIGVAISRVIDVSGKECEIYDVLESGRWNYWKCRYHLKLLMMFCQKTGIDFTGIRLNHQEYTQLFEGEKLPPEILSRTNNNWYPDLLLLDDEEINPEFSELKDIKASYYRDESEASIGDIHIHEKALRKPWDLVDRKAYIEGNMFKEVN</sequence>
<comment type="caution">
    <text evidence="1">The sequence shown here is derived from an EMBL/GenBank/DDBJ whole genome shotgun (WGS) entry which is preliminary data.</text>
</comment>
<gene>
    <name evidence="1" type="ORF">C0W27_02615</name>
</gene>
<reference evidence="1 2" key="1">
    <citation type="submission" date="2018-01" db="EMBL/GenBank/DDBJ databases">
        <title>Whole genome sequencing of Histamine producing bacteria.</title>
        <authorList>
            <person name="Butler K."/>
        </authorList>
    </citation>
    <scope>NUCLEOTIDE SEQUENCE [LARGE SCALE GENOMIC DNA]</scope>
    <source>
        <strain evidence="1 2">A6-1</strain>
    </source>
</reference>